<sequence>MPYTNNGPVSLYWEEHGEGPPLVMIVGLGADISVWPLHLDHYKKHFRCILVENRGIGKSDKPPAPYTTEDMAGDVAAVMDAAGVDKAHILGVSMGGAIAQAFALAHKARVLSLVLVSTWAKQDNYGKMIWRHFKNVRAHVRPEQWVETLQLWIWAPRSIEADPESMAAAREGAAVGPNPQPDHGFEGQCDASIAHDSSHRLGEIEAPTLITVGDKDIFTPPHMSEALHKGIPNARLDVYEGWAHVHHFEDVERFNRTTTEFMLEHSS</sequence>
<keyword evidence="3" id="KW-1185">Reference proteome</keyword>
<accession>A0ABS6WLQ2</accession>
<dbReference type="EMBL" id="JAHWQX010000001">
    <property type="protein sequence ID" value="MBW3095999.1"/>
    <property type="molecule type" value="Genomic_DNA"/>
</dbReference>
<gene>
    <name evidence="2" type="ORF">KY465_01760</name>
</gene>
<evidence type="ECO:0000313" key="3">
    <source>
        <dbReference type="Proteomes" id="UP001430804"/>
    </source>
</evidence>
<dbReference type="RefSeq" id="WP_219157808.1">
    <property type="nucleotide sequence ID" value="NZ_JAHWQX010000001.1"/>
</dbReference>
<dbReference type="Pfam" id="PF00561">
    <property type="entry name" value="Abhydrolase_1"/>
    <property type="match status" value="1"/>
</dbReference>
<keyword evidence="2" id="KW-0378">Hydrolase</keyword>
<dbReference type="InterPro" id="IPR000073">
    <property type="entry name" value="AB_hydrolase_1"/>
</dbReference>
<proteinExistence type="predicted"/>
<dbReference type="InterPro" id="IPR050471">
    <property type="entry name" value="AB_hydrolase"/>
</dbReference>
<protein>
    <submittedName>
        <fullName evidence="2">Alpha/beta hydrolase</fullName>
    </submittedName>
</protein>
<dbReference type="Proteomes" id="UP001430804">
    <property type="component" value="Unassembled WGS sequence"/>
</dbReference>
<dbReference type="GO" id="GO:0016787">
    <property type="term" value="F:hydrolase activity"/>
    <property type="evidence" value="ECO:0007669"/>
    <property type="project" value="UniProtKB-KW"/>
</dbReference>
<name>A0ABS6WLQ2_9HYPH</name>
<reference evidence="2" key="1">
    <citation type="submission" date="2021-07" db="EMBL/GenBank/DDBJ databases">
        <title>Pseudohoeflea marina sp. nov. a polyhydroxyalcanoate-producing bacterium.</title>
        <authorList>
            <person name="Zheng W."/>
            <person name="Yu S."/>
            <person name="Huang Y."/>
        </authorList>
    </citation>
    <scope>NUCLEOTIDE SEQUENCE</scope>
    <source>
        <strain evidence="2">DP4N28-3</strain>
    </source>
</reference>
<evidence type="ECO:0000313" key="2">
    <source>
        <dbReference type="EMBL" id="MBW3095999.1"/>
    </source>
</evidence>
<feature type="domain" description="AB hydrolase-1" evidence="1">
    <location>
        <begin position="20"/>
        <end position="250"/>
    </location>
</feature>
<dbReference type="PANTHER" id="PTHR43433:SF5">
    <property type="entry name" value="AB HYDROLASE-1 DOMAIN-CONTAINING PROTEIN"/>
    <property type="match status" value="1"/>
</dbReference>
<organism evidence="2 3">
    <name type="scientific">Pseudohoeflea coraliihabitans</name>
    <dbReference type="NCBI Taxonomy" id="2860393"/>
    <lineage>
        <taxon>Bacteria</taxon>
        <taxon>Pseudomonadati</taxon>
        <taxon>Pseudomonadota</taxon>
        <taxon>Alphaproteobacteria</taxon>
        <taxon>Hyphomicrobiales</taxon>
        <taxon>Rhizobiaceae</taxon>
        <taxon>Pseudohoeflea</taxon>
    </lineage>
</organism>
<dbReference type="PANTHER" id="PTHR43433">
    <property type="entry name" value="HYDROLASE, ALPHA/BETA FOLD FAMILY PROTEIN"/>
    <property type="match status" value="1"/>
</dbReference>
<comment type="caution">
    <text evidence="2">The sequence shown here is derived from an EMBL/GenBank/DDBJ whole genome shotgun (WGS) entry which is preliminary data.</text>
</comment>
<evidence type="ECO:0000259" key="1">
    <source>
        <dbReference type="Pfam" id="PF00561"/>
    </source>
</evidence>